<reference evidence="5" key="2">
    <citation type="submission" date="2020-05" db="UniProtKB">
        <authorList>
            <consortium name="EnsemblMetazoa"/>
        </authorList>
    </citation>
    <scope>IDENTIFICATION</scope>
    <source>
        <strain evidence="5">WRAIR2</strain>
    </source>
</reference>
<feature type="compositionally biased region" description="Basic and acidic residues" evidence="4">
    <location>
        <begin position="1303"/>
        <end position="1318"/>
    </location>
</feature>
<dbReference type="GO" id="GO:0005730">
    <property type="term" value="C:nucleolus"/>
    <property type="evidence" value="ECO:0007669"/>
    <property type="project" value="InterPro"/>
</dbReference>
<dbReference type="EnsemblMetazoa" id="ADIR002828-RA">
    <property type="protein sequence ID" value="ADIR002828-PA"/>
    <property type="gene ID" value="ADIR002828"/>
</dbReference>
<dbReference type="VEuPathDB" id="VectorBase:ADIR002828"/>
<sequence>MKVQQTGRKAGVLVDKAVFFYFKRFVSEDDTERVSGACSLIEFLCTKSKANQSQSDDAPVKTAEQAYSLKRLVRGVGSLQNASRIGFFTGLVGLLEQLKAREAECPSVTELFALIKSELTEADSGKGDGKETTQLELRIGKVLVCGAIIKSGLIETATDPELEMVLNTLNVNMHKMLTPLVYTFLSELVARLDSGKFSKKFWPLFEPLLNVPKEQHTIDTVFFLLQLATGTHKKLINQKYFERNFGVPALLHADNYPYLAALLFGIETAMGINHPFYECLLEQLSKQRAIVAFWRDAIVPLLEHPKGGGQSKYFDIIVLRTVISIFGRLENYADVPEVLQPAFVKFLLHKLKNRTKRTEDVQNLYEEACVALVECYPKMEDESIRLATFQRLIQPPGSVLIEKYARCKLLQNLLVTLSAESLRSVATELKTHILDEAASGTSGERSYAAQMLQRLLSLRQLAGGEQDDEQGPSDEWFQELVRCFLTAGVFYCAADGVSVLKGPKHGKAISDELAGTMRGLFFHTLEHRHAKLSSEREFLFSIVRHVDELLRTHGVKSLRNGLTDVQLASWNEMFATVSRQGKKQSKKRSSVLAPGGSQCDTVFHILLMHMGLHLFNDPELAHSSLVELDCVMKRIDEKANERRRQSNGKSTAGGDEDEPEWIEVVVDLFLNLLSQNSLLLRKVIGHLFPHLSGELTMPALNQILSVINLKDKSNPLAGPDDEDEDGSEAEEEEQADAENAEEQPEGKDEAEDEDDEEDEEDEDDEDDEDDDGGIMGDEEEEENITDGMREAIQTALGPANPETDTESIDLDELDDEQGRRLDEALTAAFFAFRKTKSSRNRKGPTKAEKQMDSVLTHFRMRVLDLIDSYLRHEPDMLLCLELMLYIFEMLPVALREETKYGPVLKRYRQIFATLVRIKKFKRDAAGVEMGQLEQILRDLVEKVAKGVAFPERNQYLLKACQFVVICSELLAGKPGEEQAASEPNAVDRAFGELLVEFITNRNPPLALNVFQSLFRMRWTGNWHLADRLFGSGLKVDAVRAIRRIQTLQLLRELLRNRRLINCDPSRSAGVLRAICKDALSPYIDQLEAAVTDGDRSIGQSELHELLLVLLEVHALSTQPAVGGKTGDKKQQMLKWEQIGEKVQAMRLFALSSQTMASYRQLCQRLKLKPIGNEGLPALKENVTSTNSTSTTTNTTTSVETEDEEPTANADGEDDTTVTKAKNKKKDKSKKAKKSNGATVAVPVLNGHHGTNGDAHADDEDDDDQEMATDAQDTEDTPNTNGKSKRKRKKDKRNLGDDTEEGEGLSKKEKWRRKEGLLQ</sequence>
<dbReference type="InterPro" id="IPR007015">
    <property type="entry name" value="DNA_pol_V/MYBBP1A"/>
</dbReference>
<feature type="region of interest" description="Disordered" evidence="4">
    <location>
        <begin position="712"/>
        <end position="785"/>
    </location>
</feature>
<feature type="compositionally biased region" description="Acidic residues" evidence="4">
    <location>
        <begin position="1199"/>
        <end position="1215"/>
    </location>
</feature>
<feature type="compositionally biased region" description="Low complexity" evidence="4">
    <location>
        <begin position="1180"/>
        <end position="1198"/>
    </location>
</feature>
<proteinExistence type="inferred from homology"/>
<evidence type="ECO:0000313" key="5">
    <source>
        <dbReference type="EnsemblMetazoa" id="ADIR002828-PA"/>
    </source>
</evidence>
<evidence type="ECO:0000256" key="3">
    <source>
        <dbReference type="ARBA" id="ARBA00023242"/>
    </source>
</evidence>
<dbReference type="SUPFAM" id="SSF48371">
    <property type="entry name" value="ARM repeat"/>
    <property type="match status" value="1"/>
</dbReference>
<feature type="compositionally biased region" description="Basic residues" evidence="4">
    <location>
        <begin position="1282"/>
        <end position="1291"/>
    </location>
</feature>
<accession>A0A182N5A9</accession>
<evidence type="ECO:0000256" key="2">
    <source>
        <dbReference type="ARBA" id="ARBA00006809"/>
    </source>
</evidence>
<evidence type="ECO:0000256" key="4">
    <source>
        <dbReference type="SAM" id="MobiDB-lite"/>
    </source>
</evidence>
<dbReference type="GO" id="GO:0043565">
    <property type="term" value="F:sequence-specific DNA binding"/>
    <property type="evidence" value="ECO:0007669"/>
    <property type="project" value="TreeGrafter"/>
</dbReference>
<feature type="compositionally biased region" description="Acidic residues" evidence="4">
    <location>
        <begin position="719"/>
        <end position="784"/>
    </location>
</feature>
<keyword evidence="3" id="KW-0539">Nucleus</keyword>
<dbReference type="GO" id="GO:0003714">
    <property type="term" value="F:transcription corepressor activity"/>
    <property type="evidence" value="ECO:0007669"/>
    <property type="project" value="TreeGrafter"/>
</dbReference>
<dbReference type="Proteomes" id="UP000075884">
    <property type="component" value="Unassembled WGS sequence"/>
</dbReference>
<evidence type="ECO:0000313" key="6">
    <source>
        <dbReference type="Proteomes" id="UP000075884"/>
    </source>
</evidence>
<dbReference type="STRING" id="7168.A0A182N5A9"/>
<evidence type="ECO:0008006" key="7">
    <source>
        <dbReference type="Google" id="ProtNLM"/>
    </source>
</evidence>
<comment type="subcellular location">
    <subcellularLocation>
        <location evidence="1">Nucleus</location>
    </subcellularLocation>
</comment>
<name>A0A182N5A9_9DIPT</name>
<protein>
    <recommendedName>
        <fullName evidence="7">DNA polymerase V</fullName>
    </recommendedName>
</protein>
<comment type="similarity">
    <text evidence="2">Belongs to the MYBBP1A family.</text>
</comment>
<keyword evidence="6" id="KW-1185">Reference proteome</keyword>
<evidence type="ECO:0000256" key="1">
    <source>
        <dbReference type="ARBA" id="ARBA00004123"/>
    </source>
</evidence>
<reference evidence="6" key="1">
    <citation type="submission" date="2013-03" db="EMBL/GenBank/DDBJ databases">
        <title>The Genome Sequence of Anopheles dirus WRAIR2.</title>
        <authorList>
            <consortium name="The Broad Institute Genomics Platform"/>
            <person name="Neafsey D.E."/>
            <person name="Walton C."/>
            <person name="Walker B."/>
            <person name="Young S.K."/>
            <person name="Zeng Q."/>
            <person name="Gargeya S."/>
            <person name="Fitzgerald M."/>
            <person name="Haas B."/>
            <person name="Abouelleil A."/>
            <person name="Allen A.W."/>
            <person name="Alvarado L."/>
            <person name="Arachchi H.M."/>
            <person name="Berlin A.M."/>
            <person name="Chapman S.B."/>
            <person name="Gainer-Dewar J."/>
            <person name="Goldberg J."/>
            <person name="Griggs A."/>
            <person name="Gujja S."/>
            <person name="Hansen M."/>
            <person name="Howarth C."/>
            <person name="Imamovic A."/>
            <person name="Ireland A."/>
            <person name="Larimer J."/>
            <person name="McCowan C."/>
            <person name="Murphy C."/>
            <person name="Pearson M."/>
            <person name="Poon T.W."/>
            <person name="Priest M."/>
            <person name="Roberts A."/>
            <person name="Saif S."/>
            <person name="Shea T."/>
            <person name="Sisk P."/>
            <person name="Sykes S."/>
            <person name="Wortman J."/>
            <person name="Nusbaum C."/>
            <person name="Birren B."/>
        </authorList>
    </citation>
    <scope>NUCLEOTIDE SEQUENCE [LARGE SCALE GENOMIC DNA]</scope>
    <source>
        <strain evidence="6">WRAIR2</strain>
    </source>
</reference>
<dbReference type="PANTHER" id="PTHR13213">
    <property type="entry name" value="MYB-BINDING PROTEIN 1A FAMILY MEMBER"/>
    <property type="match status" value="1"/>
</dbReference>
<feature type="compositionally biased region" description="Acidic residues" evidence="4">
    <location>
        <begin position="1256"/>
        <end position="1275"/>
    </location>
</feature>
<feature type="region of interest" description="Disordered" evidence="4">
    <location>
        <begin position="1175"/>
        <end position="1318"/>
    </location>
</feature>
<feature type="compositionally biased region" description="Basic residues" evidence="4">
    <location>
        <begin position="1220"/>
        <end position="1233"/>
    </location>
</feature>
<dbReference type="Pfam" id="PF04931">
    <property type="entry name" value="DNA_pol_phi"/>
    <property type="match status" value="1"/>
</dbReference>
<dbReference type="PANTHER" id="PTHR13213:SF2">
    <property type="entry name" value="MYB-BINDING PROTEIN 1A"/>
    <property type="match status" value="1"/>
</dbReference>
<dbReference type="GO" id="GO:0003723">
    <property type="term" value="F:RNA binding"/>
    <property type="evidence" value="ECO:0007669"/>
    <property type="project" value="TreeGrafter"/>
</dbReference>
<organism evidence="5 6">
    <name type="scientific">Anopheles dirus</name>
    <dbReference type="NCBI Taxonomy" id="7168"/>
    <lineage>
        <taxon>Eukaryota</taxon>
        <taxon>Metazoa</taxon>
        <taxon>Ecdysozoa</taxon>
        <taxon>Arthropoda</taxon>
        <taxon>Hexapoda</taxon>
        <taxon>Insecta</taxon>
        <taxon>Pterygota</taxon>
        <taxon>Neoptera</taxon>
        <taxon>Endopterygota</taxon>
        <taxon>Diptera</taxon>
        <taxon>Nematocera</taxon>
        <taxon>Culicoidea</taxon>
        <taxon>Culicidae</taxon>
        <taxon>Anophelinae</taxon>
        <taxon>Anopheles</taxon>
    </lineage>
</organism>
<dbReference type="InterPro" id="IPR016024">
    <property type="entry name" value="ARM-type_fold"/>
</dbReference>